<evidence type="ECO:0000256" key="5">
    <source>
        <dbReference type="ARBA" id="ARBA00023274"/>
    </source>
</evidence>
<evidence type="ECO:0000256" key="2">
    <source>
        <dbReference type="ARBA" id="ARBA00009864"/>
    </source>
</evidence>
<evidence type="ECO:0000313" key="10">
    <source>
        <dbReference type="Proteomes" id="UP000717328"/>
    </source>
</evidence>
<reference evidence="9" key="1">
    <citation type="submission" date="2021-02" db="EMBL/GenBank/DDBJ databases">
        <authorList>
            <person name="Nieuwenhuis M."/>
            <person name="Van De Peppel L.J.J."/>
        </authorList>
    </citation>
    <scope>NUCLEOTIDE SEQUENCE</scope>
    <source>
        <strain evidence="9">D49</strain>
    </source>
</reference>
<dbReference type="Proteomes" id="UP000717328">
    <property type="component" value="Unassembled WGS sequence"/>
</dbReference>
<accession>A0A9P7GSR4</accession>
<dbReference type="GO" id="GO:0003735">
    <property type="term" value="F:structural constituent of ribosome"/>
    <property type="evidence" value="ECO:0007669"/>
    <property type="project" value="InterPro"/>
</dbReference>
<dbReference type="InterPro" id="IPR016939">
    <property type="entry name" value="Ribosomal_mS23_fun"/>
</dbReference>
<name>A0A9P7GSR4_9AGAR</name>
<evidence type="ECO:0000256" key="1">
    <source>
        <dbReference type="ARBA" id="ARBA00004173"/>
    </source>
</evidence>
<evidence type="ECO:0000256" key="8">
    <source>
        <dbReference type="SAM" id="MobiDB-lite"/>
    </source>
</evidence>
<evidence type="ECO:0000313" key="9">
    <source>
        <dbReference type="EMBL" id="KAG5654725.1"/>
    </source>
</evidence>
<keyword evidence="3" id="KW-0689">Ribosomal protein</keyword>
<feature type="compositionally biased region" description="Basic and acidic residues" evidence="8">
    <location>
        <begin position="51"/>
        <end position="65"/>
    </location>
</feature>
<dbReference type="EMBL" id="JABCKI010000002">
    <property type="protein sequence ID" value="KAG5654725.1"/>
    <property type="molecule type" value="Genomic_DNA"/>
</dbReference>
<evidence type="ECO:0000256" key="3">
    <source>
        <dbReference type="ARBA" id="ARBA00022980"/>
    </source>
</evidence>
<feature type="region of interest" description="Disordered" evidence="8">
    <location>
        <begin position="39"/>
        <end position="66"/>
    </location>
</feature>
<keyword evidence="10" id="KW-1185">Reference proteome</keyword>
<protein>
    <recommendedName>
        <fullName evidence="6">Small ribosomal subunit protein mS23</fullName>
    </recommendedName>
    <alternativeName>
        <fullName evidence="7">37S ribosomal protein S25, mitochondrial</fullName>
    </alternativeName>
</protein>
<dbReference type="PANTHER" id="PTHR37799">
    <property type="entry name" value="37S RIBOSOMAL PROTEIN S25, MITOCHONDRIAL"/>
    <property type="match status" value="1"/>
</dbReference>
<comment type="caution">
    <text evidence="9">The sequence shown here is derived from an EMBL/GenBank/DDBJ whole genome shotgun (WGS) entry which is preliminary data.</text>
</comment>
<keyword evidence="4" id="KW-0496">Mitochondrion</keyword>
<evidence type="ECO:0000256" key="7">
    <source>
        <dbReference type="ARBA" id="ARBA00035421"/>
    </source>
</evidence>
<proteinExistence type="inferred from homology"/>
<comment type="subcellular location">
    <subcellularLocation>
        <location evidence="1">Mitochondrion</location>
    </subcellularLocation>
</comment>
<dbReference type="Pfam" id="PF13741">
    <property type="entry name" value="MRP-S25"/>
    <property type="match status" value="1"/>
</dbReference>
<dbReference type="PANTHER" id="PTHR37799:SF1">
    <property type="entry name" value="SMALL RIBOSOMAL SUBUNIT PROTEIN MS23"/>
    <property type="match status" value="1"/>
</dbReference>
<organism evidence="9 10">
    <name type="scientific">Sphagnurus paluster</name>
    <dbReference type="NCBI Taxonomy" id="117069"/>
    <lineage>
        <taxon>Eukaryota</taxon>
        <taxon>Fungi</taxon>
        <taxon>Dikarya</taxon>
        <taxon>Basidiomycota</taxon>
        <taxon>Agaricomycotina</taxon>
        <taxon>Agaricomycetes</taxon>
        <taxon>Agaricomycetidae</taxon>
        <taxon>Agaricales</taxon>
        <taxon>Tricholomatineae</taxon>
        <taxon>Lyophyllaceae</taxon>
        <taxon>Sphagnurus</taxon>
    </lineage>
</organism>
<reference evidence="9" key="2">
    <citation type="submission" date="2021-10" db="EMBL/GenBank/DDBJ databases">
        <title>Phylogenomics reveals ancestral predisposition of the termite-cultivated fungus Termitomyces towards a domesticated lifestyle.</title>
        <authorList>
            <person name="Auxier B."/>
            <person name="Grum-Grzhimaylo A."/>
            <person name="Cardenas M.E."/>
            <person name="Lodge J.D."/>
            <person name="Laessoe T."/>
            <person name="Pedersen O."/>
            <person name="Smith M.E."/>
            <person name="Kuyper T.W."/>
            <person name="Franco-Molano E.A."/>
            <person name="Baroni T.J."/>
            <person name="Aanen D.K."/>
        </authorList>
    </citation>
    <scope>NUCLEOTIDE SEQUENCE</scope>
    <source>
        <strain evidence="9">D49</strain>
    </source>
</reference>
<evidence type="ECO:0000256" key="6">
    <source>
        <dbReference type="ARBA" id="ARBA00035137"/>
    </source>
</evidence>
<dbReference type="AlphaFoldDB" id="A0A9P7GSR4"/>
<dbReference type="OrthoDB" id="5542239at2759"/>
<evidence type="ECO:0000256" key="4">
    <source>
        <dbReference type="ARBA" id="ARBA00023128"/>
    </source>
</evidence>
<dbReference type="GO" id="GO:0005763">
    <property type="term" value="C:mitochondrial small ribosomal subunit"/>
    <property type="evidence" value="ECO:0007669"/>
    <property type="project" value="InterPro"/>
</dbReference>
<sequence>MVRRIASQVHQQVSRLMRGDYIKRQPAWFQAVLDYPPLPLPPKAPPARTQYDQHTKQTRPRKYDPKPLPVAYLEDKIRRQFFRDHPFEAFRPTTLVEAAGVEDIHPIRGEAWTRLRQRGRNPTPEDAVRFVLNLHEHHRKPLAEAYTTAVAQFRALRSEHHVATTFAVMEAEHLGAIFSRGEIEHGFEKEKKGLVTFERREELDEGAIAARKRWKAVVERNDGVKQWTKGEEYVRLWKEGVRPTYAPVLTKPLPAQPTTEDVAKSANFMQIRR</sequence>
<comment type="similarity">
    <text evidence="2">Belongs to the mitochondrion-specific ribosomal protein mS23 family.</text>
</comment>
<keyword evidence="5" id="KW-0687">Ribonucleoprotein</keyword>
<gene>
    <name evidence="9" type="ORF">H0H81_007481</name>
</gene>